<accession>A0AAW0GT29</accession>
<protein>
    <recommendedName>
        <fullName evidence="6">5-oxoprolinase</fullName>
    </recommendedName>
</protein>
<dbReference type="InterPro" id="IPR049517">
    <property type="entry name" value="ACX-like_C"/>
</dbReference>
<dbReference type="GO" id="GO:0006749">
    <property type="term" value="P:glutathione metabolic process"/>
    <property type="evidence" value="ECO:0007669"/>
    <property type="project" value="TreeGrafter"/>
</dbReference>
<dbReference type="InterPro" id="IPR002821">
    <property type="entry name" value="Hydantoinase_A"/>
</dbReference>
<dbReference type="PANTHER" id="PTHR11365">
    <property type="entry name" value="5-OXOPROLINASE RELATED"/>
    <property type="match status" value="1"/>
</dbReference>
<evidence type="ECO:0000313" key="5">
    <source>
        <dbReference type="Proteomes" id="UP001385951"/>
    </source>
</evidence>
<feature type="domain" description="Hydantoinase A/oxoprolinase" evidence="1">
    <location>
        <begin position="272"/>
        <end position="568"/>
    </location>
</feature>
<dbReference type="AlphaFoldDB" id="A0AAW0GT29"/>
<dbReference type="GO" id="GO:0017168">
    <property type="term" value="F:5-oxoprolinase (ATP-hydrolyzing) activity"/>
    <property type="evidence" value="ECO:0007669"/>
    <property type="project" value="TreeGrafter"/>
</dbReference>
<dbReference type="InterPro" id="IPR045079">
    <property type="entry name" value="Oxoprolinase-like"/>
</dbReference>
<evidence type="ECO:0000259" key="2">
    <source>
        <dbReference type="Pfam" id="PF05378"/>
    </source>
</evidence>
<dbReference type="Pfam" id="PF19278">
    <property type="entry name" value="Hydant_A_C"/>
    <property type="match status" value="1"/>
</dbReference>
<evidence type="ECO:0000259" key="3">
    <source>
        <dbReference type="Pfam" id="PF19278"/>
    </source>
</evidence>
<evidence type="ECO:0000259" key="1">
    <source>
        <dbReference type="Pfam" id="PF01968"/>
    </source>
</evidence>
<gene>
    <name evidence="4" type="ORF">QCA50_001061</name>
</gene>
<feature type="domain" description="Acetophenone carboxylase-like C-terminal" evidence="3">
    <location>
        <begin position="581"/>
        <end position="763"/>
    </location>
</feature>
<feature type="domain" description="Hydantoinase/oxoprolinase N-terminal" evidence="2">
    <location>
        <begin position="11"/>
        <end position="252"/>
    </location>
</feature>
<comment type="caution">
    <text evidence="4">The sequence shown here is derived from an EMBL/GenBank/DDBJ whole genome shotgun (WGS) entry which is preliminary data.</text>
</comment>
<sequence length="767" mass="84148">MSSSIPDKSIRICADRGGTFCDVHASYPDPENPKERKEIVVKLLSQDPNNYKDAPTEGIRRVLEIVTGEQIPRGSTLSTDKIDYIRLSTTVATNALLERKGHKHALLITKGFKDLLLIGNQSRPKIFDLNIRRPPPLYSEVLEIDERVTLVGYTSDPKAEEHAIQFDEDGNITRGYRGAGWDGKGLAEGPGKIIRGISGEAVRIMKEPDLDAVKNDLQKLYDAGYRSLAIVFAHSYTFPEHELQVGEVARSIGFSHVSQSSQLLPMIKMVPRGVSSTADAYLTPILRQYLDGFFSGFDEKLKDGRVKSPRVEFMGSDGGLLDLNNFSGLKSILSGPAGGVVGYALTSWDEQKKYPIIGLDVGGTSTDVSRFDGRYEVVYETTTAGVTIQSPQLDINTVAAGGGSCLTFRNGLFMAGPESAGAEPGPACYRKGGPLAVTDANLVLSRLIPDYFPKIFGKSEKEPLDVEASRSAFESLAQEINSNQDKHLSLDDIVYGFIKVANETMCRPIRALTEARGYATSKHILASFGGAGGQHACEIAQLLGIKTILIHRYSSILSAYGLALADRAYELQEPSSTFYTAQNRSTLKSRLDKLDSEVRAELKRQGFEDDRIHTERMLNMRFEGTDTALMVLPSDKDGDGQEDFEAAFKRVYKAEFGFLLETKTVTVDDVKVRGIGKTFDSLGESVFSEVAKLDKRPVERIKADSTHSVYFNDVGRVKDTPVFLLPALETGDELEGPAMIIDDTQTIVLIPGARAVLTSKHLFITLE</sequence>
<name>A0AAW0GT29_9APHY</name>
<dbReference type="Pfam" id="PF05378">
    <property type="entry name" value="Hydant_A_N"/>
    <property type="match status" value="1"/>
</dbReference>
<reference evidence="4 5" key="1">
    <citation type="submission" date="2022-09" db="EMBL/GenBank/DDBJ databases">
        <authorList>
            <person name="Palmer J.M."/>
        </authorList>
    </citation>
    <scope>NUCLEOTIDE SEQUENCE [LARGE SCALE GENOMIC DNA]</scope>
    <source>
        <strain evidence="4 5">DSM 7382</strain>
    </source>
</reference>
<dbReference type="PANTHER" id="PTHR11365:SF2">
    <property type="entry name" value="5-OXOPROLINASE"/>
    <property type="match status" value="1"/>
</dbReference>
<keyword evidence="5" id="KW-1185">Reference proteome</keyword>
<dbReference type="GO" id="GO:0005829">
    <property type="term" value="C:cytosol"/>
    <property type="evidence" value="ECO:0007669"/>
    <property type="project" value="TreeGrafter"/>
</dbReference>
<proteinExistence type="predicted"/>
<dbReference type="EMBL" id="JASBNA010000001">
    <property type="protein sequence ID" value="KAK7696405.1"/>
    <property type="molecule type" value="Genomic_DNA"/>
</dbReference>
<dbReference type="InterPro" id="IPR008040">
    <property type="entry name" value="Hydant_A_N"/>
</dbReference>
<evidence type="ECO:0000313" key="4">
    <source>
        <dbReference type="EMBL" id="KAK7696405.1"/>
    </source>
</evidence>
<dbReference type="Pfam" id="PF01968">
    <property type="entry name" value="Hydantoinase_A"/>
    <property type="match status" value="1"/>
</dbReference>
<dbReference type="Proteomes" id="UP001385951">
    <property type="component" value="Unassembled WGS sequence"/>
</dbReference>
<evidence type="ECO:0008006" key="6">
    <source>
        <dbReference type="Google" id="ProtNLM"/>
    </source>
</evidence>
<organism evidence="4 5">
    <name type="scientific">Cerrena zonata</name>
    <dbReference type="NCBI Taxonomy" id="2478898"/>
    <lineage>
        <taxon>Eukaryota</taxon>
        <taxon>Fungi</taxon>
        <taxon>Dikarya</taxon>
        <taxon>Basidiomycota</taxon>
        <taxon>Agaricomycotina</taxon>
        <taxon>Agaricomycetes</taxon>
        <taxon>Polyporales</taxon>
        <taxon>Cerrenaceae</taxon>
        <taxon>Cerrena</taxon>
    </lineage>
</organism>